<dbReference type="OrthoDB" id="6431356at2759"/>
<dbReference type="AlphaFoldDB" id="A0A4Y2QWW7"/>
<evidence type="ECO:0000313" key="2">
    <source>
        <dbReference type="Proteomes" id="UP000499080"/>
    </source>
</evidence>
<name>A0A4Y2QWW7_ARAVE</name>
<keyword evidence="2" id="KW-1185">Reference proteome</keyword>
<feature type="non-terminal residue" evidence="1">
    <location>
        <position position="118"/>
    </location>
</feature>
<comment type="caution">
    <text evidence="1">The sequence shown here is derived from an EMBL/GenBank/DDBJ whole genome shotgun (WGS) entry which is preliminary data.</text>
</comment>
<reference evidence="1 2" key="1">
    <citation type="journal article" date="2019" name="Sci. Rep.">
        <title>Orb-weaving spider Araneus ventricosus genome elucidates the spidroin gene catalogue.</title>
        <authorList>
            <person name="Kono N."/>
            <person name="Nakamura H."/>
            <person name="Ohtoshi R."/>
            <person name="Moran D.A.P."/>
            <person name="Shinohara A."/>
            <person name="Yoshida Y."/>
            <person name="Fujiwara M."/>
            <person name="Mori M."/>
            <person name="Tomita M."/>
            <person name="Arakawa K."/>
        </authorList>
    </citation>
    <scope>NUCLEOTIDE SEQUENCE [LARGE SCALE GENOMIC DNA]</scope>
</reference>
<sequence length="118" mass="13158">MASSTGPSVVGLQVNHSATRNIQARTDDRKIYSLDLAGLYSAPHAPFDEIVSPSHRRTAPRVVANSKGKRGKHNHALNTTALLEHRDLSDDIKLKFIKLLRHYYSVESALQCHQTDLM</sequence>
<evidence type="ECO:0000313" key="1">
    <source>
        <dbReference type="EMBL" id="GBN67821.1"/>
    </source>
</evidence>
<protein>
    <submittedName>
        <fullName evidence="1">Uncharacterized protein</fullName>
    </submittedName>
</protein>
<dbReference type="Proteomes" id="UP000499080">
    <property type="component" value="Unassembled WGS sequence"/>
</dbReference>
<dbReference type="EMBL" id="BGPR01015052">
    <property type="protein sequence ID" value="GBN67821.1"/>
    <property type="molecule type" value="Genomic_DNA"/>
</dbReference>
<organism evidence="1 2">
    <name type="scientific">Araneus ventricosus</name>
    <name type="common">Orbweaver spider</name>
    <name type="synonym">Epeira ventricosa</name>
    <dbReference type="NCBI Taxonomy" id="182803"/>
    <lineage>
        <taxon>Eukaryota</taxon>
        <taxon>Metazoa</taxon>
        <taxon>Ecdysozoa</taxon>
        <taxon>Arthropoda</taxon>
        <taxon>Chelicerata</taxon>
        <taxon>Arachnida</taxon>
        <taxon>Araneae</taxon>
        <taxon>Araneomorphae</taxon>
        <taxon>Entelegynae</taxon>
        <taxon>Araneoidea</taxon>
        <taxon>Araneidae</taxon>
        <taxon>Araneus</taxon>
    </lineage>
</organism>
<accession>A0A4Y2QWW7</accession>
<gene>
    <name evidence="1" type="ORF">AVEN_168660_1</name>
</gene>
<proteinExistence type="predicted"/>